<reference evidence="11" key="1">
    <citation type="submission" date="2008-06" db="EMBL/GenBank/DDBJ databases">
        <authorList>
            <person name="Lorenzi H."/>
            <person name="Inman J."/>
            <person name="Miller J."/>
            <person name="Schobel S."/>
            <person name="Amedeo P."/>
            <person name="Caler E.V."/>
            <person name="da Silva J."/>
        </authorList>
    </citation>
    <scope>NUCLEOTIDE SEQUENCE [LARGE SCALE GENOMIC DNA]</scope>
    <source>
        <strain evidence="11">RN66</strain>
    </source>
</reference>
<dbReference type="RefSeq" id="XP_002140607.1">
    <property type="nucleotide sequence ID" value="XM_002140571.1"/>
</dbReference>
<dbReference type="Proteomes" id="UP000001460">
    <property type="component" value="Unassembled WGS sequence"/>
</dbReference>
<feature type="domain" description="Topo IA-type catalytic" evidence="10">
    <location>
        <begin position="192"/>
        <end position="616"/>
    </location>
</feature>
<dbReference type="Pfam" id="PF23546">
    <property type="entry name" value="Zn_ribbon_TOP3B"/>
    <property type="match status" value="1"/>
</dbReference>
<dbReference type="GO" id="GO:0005634">
    <property type="term" value="C:nucleus"/>
    <property type="evidence" value="ECO:0007669"/>
    <property type="project" value="TreeGrafter"/>
</dbReference>
<proteinExistence type="inferred from homology"/>
<dbReference type="InterPro" id="IPR013826">
    <property type="entry name" value="Topo_IA_cen_sub3"/>
</dbReference>
<dbReference type="PRINTS" id="PR00417">
    <property type="entry name" value="PRTPISMRASEI"/>
</dbReference>
<evidence type="ECO:0000256" key="7">
    <source>
        <dbReference type="RuleBase" id="RU362092"/>
    </source>
</evidence>
<keyword evidence="8" id="KW-0732">Signal</keyword>
<dbReference type="InterPro" id="IPR023405">
    <property type="entry name" value="Topo_IA_core_domain"/>
</dbReference>
<evidence type="ECO:0000256" key="6">
    <source>
        <dbReference type="ARBA" id="ARBA00023235"/>
    </source>
</evidence>
<dbReference type="SMART" id="SM00436">
    <property type="entry name" value="TOP1Bc"/>
    <property type="match status" value="1"/>
</dbReference>
<organism evidence="11 12">
    <name type="scientific">Cryptosporidium muris (strain RN66)</name>
    <dbReference type="NCBI Taxonomy" id="441375"/>
    <lineage>
        <taxon>Eukaryota</taxon>
        <taxon>Sar</taxon>
        <taxon>Alveolata</taxon>
        <taxon>Apicomplexa</taxon>
        <taxon>Conoidasida</taxon>
        <taxon>Coccidia</taxon>
        <taxon>Eucoccidiorida</taxon>
        <taxon>Eimeriorina</taxon>
        <taxon>Cryptosporidiidae</taxon>
        <taxon>Cryptosporidium</taxon>
    </lineage>
</organism>
<dbReference type="VEuPathDB" id="CryptoDB:CMU_007480"/>
<dbReference type="GO" id="GO:0006310">
    <property type="term" value="P:DNA recombination"/>
    <property type="evidence" value="ECO:0007669"/>
    <property type="project" value="TreeGrafter"/>
</dbReference>
<dbReference type="CDD" id="cd03362">
    <property type="entry name" value="TOPRIM_TopoIA_TopoIII"/>
    <property type="match status" value="1"/>
</dbReference>
<dbReference type="GO" id="GO:0003917">
    <property type="term" value="F:DNA topoisomerase type I (single strand cut, ATP-independent) activity"/>
    <property type="evidence" value="ECO:0007669"/>
    <property type="project" value="UniProtKB-EC"/>
</dbReference>
<feature type="signal peptide" evidence="8">
    <location>
        <begin position="1"/>
        <end position="23"/>
    </location>
</feature>
<dbReference type="CDD" id="cd00186">
    <property type="entry name" value="TOP1Ac"/>
    <property type="match status" value="1"/>
</dbReference>
<dbReference type="AlphaFoldDB" id="B6ADG7"/>
<comment type="similarity">
    <text evidence="2 7">Belongs to the type IA topoisomerase family.</text>
</comment>
<evidence type="ECO:0000313" key="11">
    <source>
        <dbReference type="EMBL" id="EEA06258.1"/>
    </source>
</evidence>
<keyword evidence="12" id="KW-1185">Reference proteome</keyword>
<dbReference type="Gene3D" id="1.10.290.10">
    <property type="entry name" value="Topoisomerase I, domain 4"/>
    <property type="match status" value="1"/>
</dbReference>
<evidence type="ECO:0000256" key="5">
    <source>
        <dbReference type="ARBA" id="ARBA00023125"/>
    </source>
</evidence>
<sequence>MSCLFTEFHLYNIILFLVVTSRSIPMRVPTVLMVAEKPSIAETVAKVLSNGNLNTRQCKTPVHEYTAYFQHKRALFKVTSVSGHVFETDFPSKYSNWESIDPVDLFDLPTVKNESSSKMIAHLLREAKNCDFLVLWLDCDREGENICFEVISVVKDVMAKGRNESLWIFRARFSSVAPKDVIEAMNNLKSPNRDEADAVDVRQELDLKIGVAFSRFQTTYLKTKYGDFNNSILSYGPCQTPTLFFVVQRRDKILGFSPEKFYYLNVTIEYKDIILSPTWERKKIFDLQSIQCLYNTVNSTYPIIAKVIDIKKKADRISRPLPLNTVQMLKLASNILGISPFQAMNIAEKLYLSGFITYPRTETTKYPKSFDTKEAASIHKDHPLWGQYTCDILARNYTNPRQDGIDVGDHPPIVPIRSVISNDLAGDNWRLYELITRHFLATISPDIKFTNEFVIFDINGEKFTLQGRRINEYGFSIIYKSKSINSISIPQLDLGMKLNLKSIEICNGETKPPPLLSEGNLLSLMEKNGIGTDASMPVHIQKLIERKYVNIIDGRKLEPTRLGNALIHGYMNIDIELVYPMIRSEMERYISLISQGKANAGNVLKHTLAIFKLKFLFFVKNITSFESLFQLSFTNLSSSGTRLSKCGQCKRYMTYISNTNPPKLYCSFCEINLKLPSGGSLKLYKELKCPLDDYELLVFNSLRTKKNMILCPRCYNDPPFDSAIQNILCKECPHPTCPHSYNSSFIMYCPVEKCKDGVLTLDLSSAPNWRIDCSNCNFVLKFREKHCHKVSTTNDYCNNCGARILLINLNSPKESIIGCPICLERINELIEAEENSVSRRISIRPKFRGSKKNIRKS</sequence>
<dbReference type="GO" id="GO:0006281">
    <property type="term" value="P:DNA repair"/>
    <property type="evidence" value="ECO:0007669"/>
    <property type="project" value="TreeGrafter"/>
</dbReference>
<dbReference type="OrthoDB" id="430051at2759"/>
<dbReference type="InterPro" id="IPR013825">
    <property type="entry name" value="Topo_IA_cen_sub2"/>
</dbReference>
<dbReference type="GO" id="GO:0006265">
    <property type="term" value="P:DNA topological change"/>
    <property type="evidence" value="ECO:0007669"/>
    <property type="project" value="InterPro"/>
</dbReference>
<dbReference type="OMA" id="EWRIFEY"/>
<name>B6ADG7_CRYMR</name>
<dbReference type="Pfam" id="PF01131">
    <property type="entry name" value="Topoisom_bac"/>
    <property type="match status" value="1"/>
</dbReference>
<dbReference type="InterPro" id="IPR034144">
    <property type="entry name" value="TOPRIM_TopoIII"/>
</dbReference>
<evidence type="ECO:0000256" key="1">
    <source>
        <dbReference type="ARBA" id="ARBA00000213"/>
    </source>
</evidence>
<dbReference type="PROSITE" id="PS50880">
    <property type="entry name" value="TOPRIM"/>
    <property type="match status" value="1"/>
</dbReference>
<keyword evidence="4 7" id="KW-0799">Topoisomerase</keyword>
<keyword evidence="6 7" id="KW-0413">Isomerase</keyword>
<keyword evidence="5 7" id="KW-0238">DNA-binding</keyword>
<dbReference type="InterPro" id="IPR006171">
    <property type="entry name" value="TOPRIM_dom"/>
</dbReference>
<comment type="catalytic activity">
    <reaction evidence="1 7">
        <text>ATP-independent breakage of single-stranded DNA, followed by passage and rejoining.</text>
        <dbReference type="EC" id="5.6.2.1"/>
    </reaction>
</comment>
<dbReference type="Pfam" id="PF01751">
    <property type="entry name" value="Toprim"/>
    <property type="match status" value="1"/>
</dbReference>
<evidence type="ECO:0000313" key="12">
    <source>
        <dbReference type="Proteomes" id="UP000001460"/>
    </source>
</evidence>
<comment type="function">
    <text evidence="7">Introduces a single-strand break via transesterification at a target site in duplex DNA. Releases the supercoiling and torsional tension of DNA introduced during the DNA replication and transcription by transiently cleaving and rejoining one strand of the DNA duplex. The scissile phosphodiester is attacked by the catalytic tyrosine of the enzyme, resulting in the formation of a DNA-(5'-phosphotyrosyl)-enzyme intermediate and the expulsion of a 3'-OH DNA strand.</text>
</comment>
<evidence type="ECO:0000256" key="4">
    <source>
        <dbReference type="ARBA" id="ARBA00023029"/>
    </source>
</evidence>
<gene>
    <name evidence="11" type="ORF">CMU_007480</name>
</gene>
<dbReference type="InterPro" id="IPR013824">
    <property type="entry name" value="Topo_IA_cen_sub1"/>
</dbReference>
<dbReference type="InterPro" id="IPR023406">
    <property type="entry name" value="Topo_IA_AS"/>
</dbReference>
<evidence type="ECO:0000256" key="3">
    <source>
        <dbReference type="ARBA" id="ARBA00012891"/>
    </source>
</evidence>
<dbReference type="FunFam" id="3.40.50.140:FF:000003">
    <property type="entry name" value="DNA topoisomerase"/>
    <property type="match status" value="1"/>
</dbReference>
<dbReference type="Gene3D" id="1.10.460.10">
    <property type="entry name" value="Topoisomerase I, domain 2"/>
    <property type="match status" value="1"/>
</dbReference>
<dbReference type="EMBL" id="DS989729">
    <property type="protein sequence ID" value="EEA06258.1"/>
    <property type="molecule type" value="Genomic_DNA"/>
</dbReference>
<dbReference type="Gene3D" id="3.40.50.140">
    <property type="match status" value="1"/>
</dbReference>
<accession>B6ADG7</accession>
<evidence type="ECO:0000259" key="10">
    <source>
        <dbReference type="PROSITE" id="PS52039"/>
    </source>
</evidence>
<dbReference type="InterPro" id="IPR013497">
    <property type="entry name" value="Topo_IA_cen"/>
</dbReference>
<dbReference type="GeneID" id="6995799"/>
<protein>
    <recommendedName>
        <fullName evidence="3 7">DNA topoisomerase</fullName>
        <ecNumber evidence="3 7">5.6.2.1</ecNumber>
    </recommendedName>
</protein>
<dbReference type="PANTHER" id="PTHR11390:SF20">
    <property type="entry name" value="DNA TOPOISOMERASE 3-BETA-1"/>
    <property type="match status" value="1"/>
</dbReference>
<dbReference type="InterPro" id="IPR056452">
    <property type="entry name" value="Zn_ribbon_TOP3B"/>
</dbReference>
<dbReference type="FunFam" id="1.10.290.10:FF:000001">
    <property type="entry name" value="DNA topoisomerase"/>
    <property type="match status" value="1"/>
</dbReference>
<dbReference type="SUPFAM" id="SSF56712">
    <property type="entry name" value="Prokaryotic type I DNA topoisomerase"/>
    <property type="match status" value="1"/>
</dbReference>
<dbReference type="STRING" id="441375.B6ADG7"/>
<dbReference type="GO" id="GO:0003677">
    <property type="term" value="F:DNA binding"/>
    <property type="evidence" value="ECO:0007669"/>
    <property type="project" value="UniProtKB-KW"/>
</dbReference>
<dbReference type="InterPro" id="IPR000380">
    <property type="entry name" value="Topo_IA"/>
</dbReference>
<feature type="chain" id="PRO_5002840031" description="DNA topoisomerase" evidence="8">
    <location>
        <begin position="24"/>
        <end position="857"/>
    </location>
</feature>
<dbReference type="eggNOG" id="KOG1957">
    <property type="taxonomic scope" value="Eukaryota"/>
</dbReference>
<dbReference type="SMART" id="SM00437">
    <property type="entry name" value="TOP1Ac"/>
    <property type="match status" value="1"/>
</dbReference>
<dbReference type="InterPro" id="IPR003602">
    <property type="entry name" value="Topo_IA_DNA-bd_dom"/>
</dbReference>
<evidence type="ECO:0000256" key="8">
    <source>
        <dbReference type="SAM" id="SignalP"/>
    </source>
</evidence>
<dbReference type="EC" id="5.6.2.1" evidence="3 7"/>
<evidence type="ECO:0000259" key="9">
    <source>
        <dbReference type="PROSITE" id="PS50880"/>
    </source>
</evidence>
<evidence type="ECO:0000256" key="2">
    <source>
        <dbReference type="ARBA" id="ARBA00009446"/>
    </source>
</evidence>
<dbReference type="InterPro" id="IPR003601">
    <property type="entry name" value="Topo_IA_2"/>
</dbReference>
<dbReference type="PROSITE" id="PS00396">
    <property type="entry name" value="TOPO_IA_1"/>
    <property type="match status" value="1"/>
</dbReference>
<dbReference type="PANTHER" id="PTHR11390">
    <property type="entry name" value="PROKARYOTIC DNA TOPOISOMERASE"/>
    <property type="match status" value="1"/>
</dbReference>
<dbReference type="SMART" id="SM00493">
    <property type="entry name" value="TOPRIM"/>
    <property type="match status" value="1"/>
</dbReference>
<dbReference type="Gene3D" id="2.70.20.10">
    <property type="entry name" value="Topoisomerase I, domain 3"/>
    <property type="match status" value="1"/>
</dbReference>
<feature type="domain" description="Toprim" evidence="9">
    <location>
        <begin position="30"/>
        <end position="174"/>
    </location>
</feature>
<dbReference type="PROSITE" id="PS52039">
    <property type="entry name" value="TOPO_IA_2"/>
    <property type="match status" value="1"/>
</dbReference>